<dbReference type="InterPro" id="IPR047156">
    <property type="entry name" value="Teg/CotR/CapV-like"/>
</dbReference>
<dbReference type="Proteomes" id="UP000184295">
    <property type="component" value="Unassembled WGS sequence"/>
</dbReference>
<sequence>MTSAAGSSSDHSFRVLALDGGGIKGTFAAAVLASFEETLGSPLVDYFDLIAGTSTGGIIALGLGLGLPSKQILDFYETRGPQIFVGARGLLGRVLGPKYDDYSLREALEEVFGDRLLGDAQTRLVIPSLNLETGQVHVFKTAHHERFERDYKERVVDVALATAAAPTYFRTHRLPAGTPLIDGGLWANNPMGAAAVEALGVLEWPKGSVKLLSISCTESPPSIRERSGSGLGLRRWVPHLVDTFMNAQSSGSVGTATLLLGGENVYRISHNVTGDRYKLDGIEGIESLKGLGASVARHEYPNVKVNFLTEKALRFIPKYGAA</sequence>
<gene>
    <name evidence="4" type="ORF">SAMN02745225_02226</name>
</gene>
<dbReference type="EMBL" id="FQUL01000053">
    <property type="protein sequence ID" value="SHF00305.1"/>
    <property type="molecule type" value="Genomic_DNA"/>
</dbReference>
<dbReference type="InterPro" id="IPR016035">
    <property type="entry name" value="Acyl_Trfase/lysoPLipase"/>
</dbReference>
<dbReference type="SUPFAM" id="SSF52151">
    <property type="entry name" value="FabD/lysophospholipase-like"/>
    <property type="match status" value="1"/>
</dbReference>
<feature type="short sequence motif" description="GXSXG" evidence="2">
    <location>
        <begin position="52"/>
        <end position="56"/>
    </location>
</feature>
<evidence type="ECO:0000256" key="1">
    <source>
        <dbReference type="ARBA" id="ARBA00023098"/>
    </source>
</evidence>
<feature type="short sequence motif" description="GXGXXG" evidence="2">
    <location>
        <begin position="20"/>
        <end position="25"/>
    </location>
</feature>
<dbReference type="Pfam" id="PF01734">
    <property type="entry name" value="Patatin"/>
    <property type="match status" value="1"/>
</dbReference>
<dbReference type="PANTHER" id="PTHR24138:SF10">
    <property type="entry name" value="PHOSPHOLIPASE A2"/>
    <property type="match status" value="1"/>
</dbReference>
<dbReference type="NCBIfam" id="NF041079">
    <property type="entry name" value="CBASS_lipase"/>
    <property type="match status" value="1"/>
</dbReference>
<feature type="short sequence motif" description="DGA/G" evidence="2">
    <location>
        <begin position="182"/>
        <end position="184"/>
    </location>
</feature>
<accession>A0A1M4Y3M5</accession>
<name>A0A1M4Y3M5_9ACTN</name>
<keyword evidence="2" id="KW-0378">Hydrolase</keyword>
<keyword evidence="1 2" id="KW-0443">Lipid metabolism</keyword>
<keyword evidence="5" id="KW-1185">Reference proteome</keyword>
<dbReference type="AlphaFoldDB" id="A0A1M4Y3M5"/>
<dbReference type="Gene3D" id="3.40.1090.10">
    <property type="entry name" value="Cytosolic phospholipase A2 catalytic domain"/>
    <property type="match status" value="1"/>
</dbReference>
<dbReference type="GO" id="GO:0016042">
    <property type="term" value="P:lipid catabolic process"/>
    <property type="evidence" value="ECO:0007669"/>
    <property type="project" value="UniProtKB-UniRule"/>
</dbReference>
<dbReference type="OrthoDB" id="9807112at2"/>
<evidence type="ECO:0000313" key="5">
    <source>
        <dbReference type="Proteomes" id="UP000184295"/>
    </source>
</evidence>
<feature type="active site" description="Proton acceptor" evidence="2">
    <location>
        <position position="182"/>
    </location>
</feature>
<evidence type="ECO:0000259" key="3">
    <source>
        <dbReference type="PROSITE" id="PS51635"/>
    </source>
</evidence>
<dbReference type="CDD" id="cd07199">
    <property type="entry name" value="Pat17_PNPLA8_PNPLA9_like"/>
    <property type="match status" value="1"/>
</dbReference>
<feature type="active site" description="Nucleophile" evidence="2">
    <location>
        <position position="54"/>
    </location>
</feature>
<keyword evidence="2" id="KW-0442">Lipid degradation</keyword>
<proteinExistence type="predicted"/>
<dbReference type="RefSeq" id="WP_072792482.1">
    <property type="nucleotide sequence ID" value="NZ_FQUL01000053.1"/>
</dbReference>
<reference evidence="5" key="1">
    <citation type="submission" date="2016-11" db="EMBL/GenBank/DDBJ databases">
        <authorList>
            <person name="Varghese N."/>
            <person name="Submissions S."/>
        </authorList>
    </citation>
    <scope>NUCLEOTIDE SEQUENCE [LARGE SCALE GENOMIC DNA]</scope>
    <source>
        <strain evidence="5">DSM 19514</strain>
    </source>
</reference>
<dbReference type="GO" id="GO:0016787">
    <property type="term" value="F:hydrolase activity"/>
    <property type="evidence" value="ECO:0007669"/>
    <property type="project" value="UniProtKB-UniRule"/>
</dbReference>
<organism evidence="4 5">
    <name type="scientific">Ferrithrix thermotolerans DSM 19514</name>
    <dbReference type="NCBI Taxonomy" id="1121881"/>
    <lineage>
        <taxon>Bacteria</taxon>
        <taxon>Bacillati</taxon>
        <taxon>Actinomycetota</taxon>
        <taxon>Acidimicrobiia</taxon>
        <taxon>Acidimicrobiales</taxon>
        <taxon>Acidimicrobiaceae</taxon>
        <taxon>Ferrithrix</taxon>
    </lineage>
</organism>
<evidence type="ECO:0000313" key="4">
    <source>
        <dbReference type="EMBL" id="SHF00305.1"/>
    </source>
</evidence>
<dbReference type="STRING" id="1121881.SAMN02745225_02226"/>
<evidence type="ECO:0000256" key="2">
    <source>
        <dbReference type="PROSITE-ProRule" id="PRU01161"/>
    </source>
</evidence>
<dbReference type="InterPro" id="IPR002641">
    <property type="entry name" value="PNPLA_dom"/>
</dbReference>
<protein>
    <recommendedName>
        <fullName evidence="3">PNPLA domain-containing protein</fullName>
    </recommendedName>
</protein>
<feature type="domain" description="PNPLA" evidence="3">
    <location>
        <begin position="16"/>
        <end position="195"/>
    </location>
</feature>
<dbReference type="PROSITE" id="PS51635">
    <property type="entry name" value="PNPLA"/>
    <property type="match status" value="1"/>
</dbReference>
<dbReference type="PANTHER" id="PTHR24138">
    <property type="entry name" value="INTRACELLLAR PHOSPHOLIPASE A FAMILY"/>
    <property type="match status" value="1"/>
</dbReference>